<evidence type="ECO:0000256" key="2">
    <source>
        <dbReference type="ARBA" id="ARBA00022801"/>
    </source>
</evidence>
<reference evidence="5" key="1">
    <citation type="journal article" date="2014" name="Int. J. Syst. Evol. Microbiol.">
        <title>Complete genome sequence of Corynebacterium casei LMG S-19264T (=DSM 44701T), isolated from a smear-ripened cheese.</title>
        <authorList>
            <consortium name="US DOE Joint Genome Institute (JGI-PGF)"/>
            <person name="Walter F."/>
            <person name="Albersmeier A."/>
            <person name="Kalinowski J."/>
            <person name="Ruckert C."/>
        </authorList>
    </citation>
    <scope>NUCLEOTIDE SEQUENCE</scope>
    <source>
        <strain evidence="5">KCTC 23077</strain>
    </source>
</reference>
<evidence type="ECO:0000313" key="5">
    <source>
        <dbReference type="EMBL" id="GHA72463.1"/>
    </source>
</evidence>
<dbReference type="Gene3D" id="3.40.50.300">
    <property type="entry name" value="P-loop containing nucleotide triphosphate hydrolases"/>
    <property type="match status" value="2"/>
</dbReference>
<comment type="caution">
    <text evidence="5">The sequence shown here is derived from an EMBL/GenBank/DDBJ whole genome shotgun (WGS) entry which is preliminary data.</text>
</comment>
<keyword evidence="3" id="KW-0067">ATP-binding</keyword>
<dbReference type="GO" id="GO:0005524">
    <property type="term" value="F:ATP binding"/>
    <property type="evidence" value="ECO:0007669"/>
    <property type="project" value="UniProtKB-KW"/>
</dbReference>
<name>A0A918SVG4_9GAMM</name>
<proteinExistence type="predicted"/>
<dbReference type="GO" id="GO:0033677">
    <property type="term" value="F:DNA/RNA helicase activity"/>
    <property type="evidence" value="ECO:0007669"/>
    <property type="project" value="TreeGrafter"/>
</dbReference>
<keyword evidence="6" id="KW-1185">Reference proteome</keyword>
<dbReference type="RefSeq" id="WP_189453212.1">
    <property type="nucleotide sequence ID" value="NZ_BMYD01000001.1"/>
</dbReference>
<dbReference type="InterPro" id="IPR027417">
    <property type="entry name" value="P-loop_NTPase"/>
</dbReference>
<dbReference type="PANTHER" id="PTHR11472">
    <property type="entry name" value="DNA REPAIR DEAD HELICASE RAD3/XP-D SUBFAMILY MEMBER"/>
    <property type="match status" value="1"/>
</dbReference>
<dbReference type="PANTHER" id="PTHR11472:SF59">
    <property type="entry name" value="ATP-DEPENDENT DNA HELICASE DING"/>
    <property type="match status" value="1"/>
</dbReference>
<evidence type="ECO:0000256" key="3">
    <source>
        <dbReference type="ARBA" id="ARBA00022840"/>
    </source>
</evidence>
<dbReference type="Pfam" id="PF13307">
    <property type="entry name" value="Helicase_C_2"/>
    <property type="match status" value="1"/>
</dbReference>
<dbReference type="PROSITE" id="PS51193">
    <property type="entry name" value="HELICASE_ATP_BIND_2"/>
    <property type="match status" value="1"/>
</dbReference>
<feature type="domain" description="Helicase ATP-binding" evidence="4">
    <location>
        <begin position="24"/>
        <end position="329"/>
    </location>
</feature>
<dbReference type="InterPro" id="IPR045028">
    <property type="entry name" value="DinG/Rad3-like"/>
</dbReference>
<gene>
    <name evidence="5" type="primary">dinG</name>
    <name evidence="5" type="ORF">GCM10007067_06200</name>
</gene>
<dbReference type="EMBL" id="BMYD01000001">
    <property type="protein sequence ID" value="GHA72463.1"/>
    <property type="molecule type" value="Genomic_DNA"/>
</dbReference>
<dbReference type="SMART" id="SM00491">
    <property type="entry name" value="HELICc2"/>
    <property type="match status" value="1"/>
</dbReference>
<dbReference type="InterPro" id="IPR014013">
    <property type="entry name" value="Helic_SF1/SF2_ATP-bd_DinG/Rad3"/>
</dbReference>
<reference evidence="5" key="2">
    <citation type="submission" date="2020-09" db="EMBL/GenBank/DDBJ databases">
        <authorList>
            <person name="Sun Q."/>
            <person name="Kim S."/>
        </authorList>
    </citation>
    <scope>NUCLEOTIDE SEQUENCE</scope>
    <source>
        <strain evidence="5">KCTC 23077</strain>
    </source>
</reference>
<dbReference type="GO" id="GO:0006281">
    <property type="term" value="P:DNA repair"/>
    <property type="evidence" value="ECO:0007669"/>
    <property type="project" value="TreeGrafter"/>
</dbReference>
<keyword evidence="2" id="KW-0378">Hydrolase</keyword>
<dbReference type="GO" id="GO:0016818">
    <property type="term" value="F:hydrolase activity, acting on acid anhydrides, in phosphorus-containing anhydrides"/>
    <property type="evidence" value="ECO:0007669"/>
    <property type="project" value="InterPro"/>
</dbReference>
<dbReference type="GO" id="GO:0003678">
    <property type="term" value="F:DNA helicase activity"/>
    <property type="evidence" value="ECO:0007669"/>
    <property type="project" value="TreeGrafter"/>
</dbReference>
<evidence type="ECO:0000259" key="4">
    <source>
        <dbReference type="PROSITE" id="PS51193"/>
    </source>
</evidence>
<accession>A0A918SVG4</accession>
<keyword evidence="5" id="KW-0347">Helicase</keyword>
<dbReference type="GO" id="GO:0003676">
    <property type="term" value="F:nucleic acid binding"/>
    <property type="evidence" value="ECO:0007669"/>
    <property type="project" value="InterPro"/>
</dbReference>
<sequence length="705" mass="76493">MNQPSRPRVLDEAAKSAVREAYEKVTSRLPGFVPRRSQRSLIATSSRALGASGGFAVAEAPTGTGKSLGYLIAGIPTAKLGKRKLVLSTATVALQSQLMGRDLPAFLEATGLEMKVALAKGRQRYLCVRDAMDLAGGQTAQMDLGLEIPLAGWPHPPQLAEIKAVQALVSAFDQGRWNGDLDEAPAAIPDTVRPLLSTTSGACSNSRCAHALRCPVLAARKDVRDADIVVANHAMVIAALELDGDADAEAPAENFLIGDPASCTFVFDEGHHLASVAIESGAARLHMGALGRRLTKMGPVFAAPFRLLEKDKIGSRELADAHADLKRLTDAVKAFDLRLQTSWTPDFNERDPMWRAPLGRIPDEWRVTAQSLAADTASLLEWLDGARRRVLKKDGPKSHETVTRAMGQAVEQLREADELFAAWGRQDRDGEPPHARWMTVGFDKGLICHASPVSAAKLLRQRLWSKADSVLVTSATLSAGGNFKSFAASVGLPAEAECASLPSPFDLEKQAVLQVPAFPVLPDNERHPQALADWLSRELDWKAGSLVLFTSRRKMEQVHALMPASRQLQIRMQGALGKQALVDAHCAAVDAGDGSVLFGLASMGEGLDLPRDYCSTVVITQLPFAVPTEPVLATKSEWLESRGQNPFLLVTVPEAIRVLTQYAGRLIRTQDDTGRIVLLDRRVVEKRYGRDILDALPPFRREIHR</sequence>
<dbReference type="AlphaFoldDB" id="A0A918SVG4"/>
<dbReference type="NCBIfam" id="NF008729">
    <property type="entry name" value="PRK11747.1"/>
    <property type="match status" value="1"/>
</dbReference>
<dbReference type="InterPro" id="IPR006555">
    <property type="entry name" value="ATP-dep_Helicase_C"/>
</dbReference>
<dbReference type="Proteomes" id="UP000646426">
    <property type="component" value="Unassembled WGS sequence"/>
</dbReference>
<organism evidence="5 6">
    <name type="scientific">Cognatilysobacter bugurensis</name>
    <dbReference type="NCBI Taxonomy" id="543356"/>
    <lineage>
        <taxon>Bacteria</taxon>
        <taxon>Pseudomonadati</taxon>
        <taxon>Pseudomonadota</taxon>
        <taxon>Gammaproteobacteria</taxon>
        <taxon>Lysobacterales</taxon>
        <taxon>Lysobacteraceae</taxon>
        <taxon>Cognatilysobacter</taxon>
    </lineage>
</organism>
<dbReference type="GO" id="GO:0051539">
    <property type="term" value="F:4 iron, 4 sulfur cluster binding"/>
    <property type="evidence" value="ECO:0007669"/>
    <property type="project" value="TreeGrafter"/>
</dbReference>
<protein>
    <submittedName>
        <fullName evidence="5">ATP-dependent DNA helicase DinG</fullName>
    </submittedName>
</protein>
<dbReference type="GO" id="GO:0009432">
    <property type="term" value="P:SOS response"/>
    <property type="evidence" value="ECO:0007669"/>
    <property type="project" value="TreeGrafter"/>
</dbReference>
<keyword evidence="1" id="KW-0547">Nucleotide-binding</keyword>
<dbReference type="SUPFAM" id="SSF52540">
    <property type="entry name" value="P-loop containing nucleoside triphosphate hydrolases"/>
    <property type="match status" value="1"/>
</dbReference>
<evidence type="ECO:0000313" key="6">
    <source>
        <dbReference type="Proteomes" id="UP000646426"/>
    </source>
</evidence>
<evidence type="ECO:0000256" key="1">
    <source>
        <dbReference type="ARBA" id="ARBA00022741"/>
    </source>
</evidence>